<gene>
    <name evidence="1" type="ORF">BCR44DRAFT_38588</name>
</gene>
<keyword evidence="2" id="KW-1185">Reference proteome</keyword>
<dbReference type="AlphaFoldDB" id="A0A1Y2HP71"/>
<dbReference type="Proteomes" id="UP000193411">
    <property type="component" value="Unassembled WGS sequence"/>
</dbReference>
<dbReference type="OrthoDB" id="70387at2759"/>
<organism evidence="1 2">
    <name type="scientific">Catenaria anguillulae PL171</name>
    <dbReference type="NCBI Taxonomy" id="765915"/>
    <lineage>
        <taxon>Eukaryota</taxon>
        <taxon>Fungi</taxon>
        <taxon>Fungi incertae sedis</taxon>
        <taxon>Blastocladiomycota</taxon>
        <taxon>Blastocladiomycetes</taxon>
        <taxon>Blastocladiales</taxon>
        <taxon>Catenariaceae</taxon>
        <taxon>Catenaria</taxon>
    </lineage>
</organism>
<proteinExistence type="predicted"/>
<comment type="caution">
    <text evidence="1">The sequence shown here is derived from an EMBL/GenBank/DDBJ whole genome shotgun (WGS) entry which is preliminary data.</text>
</comment>
<evidence type="ECO:0000313" key="1">
    <source>
        <dbReference type="EMBL" id="ORZ36329.1"/>
    </source>
</evidence>
<dbReference type="EMBL" id="MCFL01000017">
    <property type="protein sequence ID" value="ORZ36329.1"/>
    <property type="molecule type" value="Genomic_DNA"/>
</dbReference>
<evidence type="ECO:0000313" key="2">
    <source>
        <dbReference type="Proteomes" id="UP000193411"/>
    </source>
</evidence>
<accession>A0A1Y2HP71</accession>
<sequence>MLPRSSPDPHFAAAAVATCFSTVVGTSSSAIDNPTQLDLEYTAAAMDQASIKGRTDILTWWFQSGLELKYTGAAMETSKVSHYAKVSKWWKRSGLALPAVKFKSADLLHNSS</sequence>
<name>A0A1Y2HP71_9FUNG</name>
<protein>
    <submittedName>
        <fullName evidence="1">Uncharacterized protein</fullName>
    </submittedName>
</protein>
<reference evidence="1 2" key="1">
    <citation type="submission" date="2016-07" db="EMBL/GenBank/DDBJ databases">
        <title>Pervasive Adenine N6-methylation of Active Genes in Fungi.</title>
        <authorList>
            <consortium name="DOE Joint Genome Institute"/>
            <person name="Mondo S.J."/>
            <person name="Dannebaum R.O."/>
            <person name="Kuo R.C."/>
            <person name="Labutti K."/>
            <person name="Haridas S."/>
            <person name="Kuo A."/>
            <person name="Salamov A."/>
            <person name="Ahrendt S.R."/>
            <person name="Lipzen A."/>
            <person name="Sullivan W."/>
            <person name="Andreopoulos W.B."/>
            <person name="Clum A."/>
            <person name="Lindquist E."/>
            <person name="Daum C."/>
            <person name="Ramamoorthy G.K."/>
            <person name="Gryganskyi A."/>
            <person name="Culley D."/>
            <person name="Magnuson J.K."/>
            <person name="James T.Y."/>
            <person name="O'Malley M.A."/>
            <person name="Stajich J.E."/>
            <person name="Spatafora J.W."/>
            <person name="Visel A."/>
            <person name="Grigoriev I.V."/>
        </authorList>
    </citation>
    <scope>NUCLEOTIDE SEQUENCE [LARGE SCALE GENOMIC DNA]</scope>
    <source>
        <strain evidence="1 2">PL171</strain>
    </source>
</reference>